<name>A0ABV0PBR9_9TELE</name>
<proteinExistence type="predicted"/>
<evidence type="ECO:0000313" key="2">
    <source>
        <dbReference type="EMBL" id="MEQ2180905.1"/>
    </source>
</evidence>
<sequence length="55" mass="5781">PVCSSLISGFLQQQKDGTFAAGGYMPPLRFQMITLCIVFGTMLGGILIPNGTSCV</sequence>
<evidence type="ECO:0000313" key="3">
    <source>
        <dbReference type="Proteomes" id="UP001476798"/>
    </source>
</evidence>
<organism evidence="2 3">
    <name type="scientific">Goodea atripinnis</name>
    <dbReference type="NCBI Taxonomy" id="208336"/>
    <lineage>
        <taxon>Eukaryota</taxon>
        <taxon>Metazoa</taxon>
        <taxon>Chordata</taxon>
        <taxon>Craniata</taxon>
        <taxon>Vertebrata</taxon>
        <taxon>Euteleostomi</taxon>
        <taxon>Actinopterygii</taxon>
        <taxon>Neopterygii</taxon>
        <taxon>Teleostei</taxon>
        <taxon>Neoteleostei</taxon>
        <taxon>Acanthomorphata</taxon>
        <taxon>Ovalentaria</taxon>
        <taxon>Atherinomorphae</taxon>
        <taxon>Cyprinodontiformes</taxon>
        <taxon>Goodeidae</taxon>
        <taxon>Goodea</taxon>
    </lineage>
</organism>
<dbReference type="EMBL" id="JAHRIO010070252">
    <property type="protein sequence ID" value="MEQ2180905.1"/>
    <property type="molecule type" value="Genomic_DNA"/>
</dbReference>
<accession>A0ABV0PBR9</accession>
<keyword evidence="1" id="KW-1133">Transmembrane helix</keyword>
<evidence type="ECO:0000256" key="1">
    <source>
        <dbReference type="SAM" id="Phobius"/>
    </source>
</evidence>
<feature type="transmembrane region" description="Helical" evidence="1">
    <location>
        <begin position="28"/>
        <end position="48"/>
    </location>
</feature>
<keyword evidence="3" id="KW-1185">Reference proteome</keyword>
<reference evidence="2 3" key="1">
    <citation type="submission" date="2021-06" db="EMBL/GenBank/DDBJ databases">
        <authorList>
            <person name="Palmer J.M."/>
        </authorList>
    </citation>
    <scope>NUCLEOTIDE SEQUENCE [LARGE SCALE GENOMIC DNA]</scope>
    <source>
        <strain evidence="2 3">GA_2019</strain>
        <tissue evidence="2">Muscle</tissue>
    </source>
</reference>
<protein>
    <submittedName>
        <fullName evidence="2">Uncharacterized protein</fullName>
    </submittedName>
</protein>
<keyword evidence="1" id="KW-0472">Membrane</keyword>
<comment type="caution">
    <text evidence="2">The sequence shown here is derived from an EMBL/GenBank/DDBJ whole genome shotgun (WGS) entry which is preliminary data.</text>
</comment>
<feature type="non-terminal residue" evidence="2">
    <location>
        <position position="1"/>
    </location>
</feature>
<keyword evidence="1" id="KW-0812">Transmembrane</keyword>
<dbReference type="Proteomes" id="UP001476798">
    <property type="component" value="Unassembled WGS sequence"/>
</dbReference>
<gene>
    <name evidence="2" type="ORF">GOODEAATRI_006083</name>
</gene>